<evidence type="ECO:0008006" key="3">
    <source>
        <dbReference type="Google" id="ProtNLM"/>
    </source>
</evidence>
<organism>
    <name type="scientific">Branchiostoma floridae</name>
    <name type="common">Florida lancelet</name>
    <name type="synonym">Amphioxus</name>
    <dbReference type="NCBI Taxonomy" id="7739"/>
    <lineage>
        <taxon>Eukaryota</taxon>
        <taxon>Metazoa</taxon>
        <taxon>Chordata</taxon>
        <taxon>Cephalochordata</taxon>
        <taxon>Leptocardii</taxon>
        <taxon>Amphioxiformes</taxon>
        <taxon>Branchiostomatidae</taxon>
        <taxon>Branchiostoma</taxon>
    </lineage>
</organism>
<feature type="compositionally biased region" description="Low complexity" evidence="1">
    <location>
        <begin position="149"/>
        <end position="160"/>
    </location>
</feature>
<feature type="compositionally biased region" description="Low complexity" evidence="1">
    <location>
        <begin position="169"/>
        <end position="180"/>
    </location>
</feature>
<dbReference type="InterPro" id="IPR050149">
    <property type="entry name" value="Collagen_superfamily"/>
</dbReference>
<evidence type="ECO:0000313" key="2">
    <source>
        <dbReference type="EMBL" id="EEN63379.1"/>
    </source>
</evidence>
<dbReference type="STRING" id="7739.C3Y8E2"/>
<reference evidence="2" key="1">
    <citation type="journal article" date="2008" name="Nature">
        <title>The amphioxus genome and the evolution of the chordate karyotype.</title>
        <authorList>
            <consortium name="US DOE Joint Genome Institute (JGI-PGF)"/>
            <person name="Putnam N.H."/>
            <person name="Butts T."/>
            <person name="Ferrier D.E.K."/>
            <person name="Furlong R.F."/>
            <person name="Hellsten U."/>
            <person name="Kawashima T."/>
            <person name="Robinson-Rechavi M."/>
            <person name="Shoguchi E."/>
            <person name="Terry A."/>
            <person name="Yu J.-K."/>
            <person name="Benito-Gutierrez E.L."/>
            <person name="Dubchak I."/>
            <person name="Garcia-Fernandez J."/>
            <person name="Gibson-Brown J.J."/>
            <person name="Grigoriev I.V."/>
            <person name="Horton A.C."/>
            <person name="de Jong P.J."/>
            <person name="Jurka J."/>
            <person name="Kapitonov V.V."/>
            <person name="Kohara Y."/>
            <person name="Kuroki Y."/>
            <person name="Lindquist E."/>
            <person name="Lucas S."/>
            <person name="Osoegawa K."/>
            <person name="Pennacchio L.A."/>
            <person name="Salamov A.A."/>
            <person name="Satou Y."/>
            <person name="Sauka-Spengler T."/>
            <person name="Schmutz J."/>
            <person name="Shin-I T."/>
            <person name="Toyoda A."/>
            <person name="Bronner-Fraser M."/>
            <person name="Fujiyama A."/>
            <person name="Holland L.Z."/>
            <person name="Holland P.W.H."/>
            <person name="Satoh N."/>
            <person name="Rokhsar D.S."/>
        </authorList>
    </citation>
    <scope>NUCLEOTIDE SEQUENCE [LARGE SCALE GENOMIC DNA]</scope>
    <source>
        <strain evidence="2">S238N-H82</strain>
        <tissue evidence="2">Testes</tissue>
    </source>
</reference>
<feature type="compositionally biased region" description="Polar residues" evidence="1">
    <location>
        <begin position="38"/>
        <end position="51"/>
    </location>
</feature>
<accession>C3Y8E2</accession>
<name>C3Y8E2_BRAFL</name>
<feature type="region of interest" description="Disordered" evidence="1">
    <location>
        <begin position="1"/>
        <end position="281"/>
    </location>
</feature>
<protein>
    <recommendedName>
        <fullName evidence="3">Apple domain-containing protein</fullName>
    </recommendedName>
</protein>
<dbReference type="AlphaFoldDB" id="C3Y8E2"/>
<gene>
    <name evidence="2" type="ORF">BRAFLDRAFT_69775</name>
</gene>
<dbReference type="Gene3D" id="3.50.4.10">
    <property type="entry name" value="Hepatocyte Growth Factor"/>
    <property type="match status" value="1"/>
</dbReference>
<dbReference type="PANTHER" id="PTHR24023">
    <property type="entry name" value="COLLAGEN ALPHA"/>
    <property type="match status" value="1"/>
</dbReference>
<dbReference type="EMBL" id="GG666491">
    <property type="protein sequence ID" value="EEN63379.1"/>
    <property type="molecule type" value="Genomic_DNA"/>
</dbReference>
<feature type="compositionally biased region" description="Low complexity" evidence="1">
    <location>
        <begin position="14"/>
        <end position="23"/>
    </location>
</feature>
<sequence>MYEQAEPVRTASRGPRQGQTSGPSPQPPPVYQPKGASRQRQQDQGPSSDTYTEAECVNYTIKDQDLPPSLRGVGRHQASPQGEVGTSGPPPQPPSVHRGGSRGHVHLDKGAFEGCQKHQETSTDTFEEAEPVKRHADHTCAGPPGPPGEKGAIGPAGPVSVGPPGPPGEKGAIGPAGPVSVGPPGPQGEKGAIGPAGPVSVGPPGPPGEKGAMRPVGSVSVGPPGPPEVKRATGPVEKNGPPGPVGPRGLKGPVGPPGPTGMSQSPSPAGPAEHAVDGYTARAGDCPGNDIGPTSDVTLQVCATFCTSRPDCVAFLLNKNRTCYPKTQTCSKTDKSNRDNVFYDKSTTITISNTGRG</sequence>
<proteinExistence type="predicted"/>
<evidence type="ECO:0000256" key="1">
    <source>
        <dbReference type="SAM" id="MobiDB-lite"/>
    </source>
</evidence>
<dbReference type="InParanoid" id="C3Y8E2"/>
<feature type="compositionally biased region" description="Basic and acidic residues" evidence="1">
    <location>
        <begin position="105"/>
        <end position="121"/>
    </location>
</feature>
<dbReference type="PANTHER" id="PTHR24023:SF1082">
    <property type="entry name" value="COLLAGEN TRIPLE HELIX REPEAT"/>
    <property type="match status" value="1"/>
</dbReference>